<sequence length="110" mass="12332">MSKKIFVLVSDDYSSVWCENGTTNLEFPTGLITASTDLNNLYAVTKSVLAQLKERNLEAYEELLRDKTTGLSVVELEDGQLASLGIAGWHDNDNWYSVPFELIKEIESNN</sequence>
<evidence type="ECO:0000313" key="1">
    <source>
        <dbReference type="EMBL" id="TDN29193.1"/>
    </source>
</evidence>
<gene>
    <name evidence="1" type="ORF">CEE75_11485</name>
</gene>
<proteinExistence type="predicted"/>
<dbReference type="EMBL" id="NKLP01000232">
    <property type="protein sequence ID" value="TDN29193.1"/>
    <property type="molecule type" value="Genomic_DNA"/>
</dbReference>
<comment type="caution">
    <text evidence="1">The sequence shown here is derived from an EMBL/GenBank/DDBJ whole genome shotgun (WGS) entry which is preliminary data.</text>
</comment>
<accession>A0A4R6CQT8</accession>
<dbReference type="RefSeq" id="WP_005730031.1">
    <property type="nucleotide sequence ID" value="NZ_JABERQ010000039.1"/>
</dbReference>
<protein>
    <submittedName>
        <fullName evidence="1">Uncharacterized protein</fullName>
    </submittedName>
</protein>
<reference evidence="1 2" key="1">
    <citation type="submission" date="2017-06" db="EMBL/GenBank/DDBJ databases">
        <authorList>
            <person name="Swanenburg J."/>
            <person name="Kort R."/>
        </authorList>
    </citation>
    <scope>NUCLEOTIDE SEQUENCE [LARGE SCALE GENOMIC DNA]</scope>
    <source>
        <strain evidence="1 2">RL05</strain>
    </source>
</reference>
<dbReference type="Proteomes" id="UP000295195">
    <property type="component" value="Unassembled WGS sequence"/>
</dbReference>
<dbReference type="AlphaFoldDB" id="A0A4R6CQT8"/>
<evidence type="ECO:0000313" key="2">
    <source>
        <dbReference type="Proteomes" id="UP000295195"/>
    </source>
</evidence>
<name>A0A4R6CQT8_9LACO</name>
<organism evidence="1 2">
    <name type="scientific">Lactobacillus crispatus</name>
    <dbReference type="NCBI Taxonomy" id="47770"/>
    <lineage>
        <taxon>Bacteria</taxon>
        <taxon>Bacillati</taxon>
        <taxon>Bacillota</taxon>
        <taxon>Bacilli</taxon>
        <taxon>Lactobacillales</taxon>
        <taxon>Lactobacillaceae</taxon>
        <taxon>Lactobacillus</taxon>
    </lineage>
</organism>